<reference evidence="1 2" key="1">
    <citation type="submission" date="2020-04" db="EMBL/GenBank/DDBJ databases">
        <authorList>
            <person name="Hitch T.C.A."/>
            <person name="Wylensek D."/>
            <person name="Clavel T."/>
        </authorList>
    </citation>
    <scope>NUCLEOTIDE SEQUENCE [LARGE SCALE GENOMIC DNA]</scope>
    <source>
        <strain evidence="1 2">COR2-253-APC-1A</strain>
    </source>
</reference>
<name>A0A848B6X9_9BACT</name>
<sequence>EQTQNKGQMHLCQTTCPITRFGTLSILFPALNQARKKASAIVCTNNLKQPLTMLQMYSIDYTEIPIKYYSKSLLAAGYINEHNYSFLICPDWEPRKELGDHHQMYGMRQTQELTYSFVKIDNPSTHVLLADSIRLDPTDTKDGMKQYFIFYGTVGQYKNRVHCRHSRKANVGFMDGHVKPCSGEELQKLQCPKYCYCPNPCSEHAAL</sequence>
<dbReference type="Proteomes" id="UP000576225">
    <property type="component" value="Unassembled WGS sequence"/>
</dbReference>
<evidence type="ECO:0000313" key="1">
    <source>
        <dbReference type="EMBL" id="NMD89380.1"/>
    </source>
</evidence>
<organism evidence="1 2">
    <name type="scientific">Victivallis vadensis</name>
    <dbReference type="NCBI Taxonomy" id="172901"/>
    <lineage>
        <taxon>Bacteria</taxon>
        <taxon>Pseudomonadati</taxon>
        <taxon>Lentisphaerota</taxon>
        <taxon>Lentisphaeria</taxon>
        <taxon>Victivallales</taxon>
        <taxon>Victivallaceae</taxon>
        <taxon>Victivallis</taxon>
    </lineage>
</organism>
<proteinExistence type="predicted"/>
<gene>
    <name evidence="1" type="ORF">HF882_22605</name>
</gene>
<comment type="caution">
    <text evidence="1">The sequence shown here is derived from an EMBL/GenBank/DDBJ whole genome shotgun (WGS) entry which is preliminary data.</text>
</comment>
<protein>
    <submittedName>
        <fullName evidence="1">Uncharacterized protein</fullName>
    </submittedName>
</protein>
<dbReference type="AlphaFoldDB" id="A0A848B6X9"/>
<accession>A0A848B6X9</accession>
<dbReference type="EMBL" id="JABAEW010000114">
    <property type="protein sequence ID" value="NMD89380.1"/>
    <property type="molecule type" value="Genomic_DNA"/>
</dbReference>
<evidence type="ECO:0000313" key="2">
    <source>
        <dbReference type="Proteomes" id="UP000576225"/>
    </source>
</evidence>
<feature type="non-terminal residue" evidence="1">
    <location>
        <position position="1"/>
    </location>
</feature>